<feature type="active site" description="Proton acceptor" evidence="7">
    <location>
        <position position="259"/>
    </location>
</feature>
<dbReference type="InterPro" id="IPR008984">
    <property type="entry name" value="SMAD_FHA_dom_sf"/>
</dbReference>
<dbReference type="Gene3D" id="1.10.510.10">
    <property type="entry name" value="Transferase(Phosphotransferase) domain 1"/>
    <property type="match status" value="1"/>
</dbReference>
<evidence type="ECO:0000256" key="3">
    <source>
        <dbReference type="ARBA" id="ARBA00022679"/>
    </source>
</evidence>
<dbReference type="Pfam" id="PF00498">
    <property type="entry name" value="FHA"/>
    <property type="match status" value="1"/>
</dbReference>
<keyword evidence="2" id="KW-0723">Serine/threonine-protein kinase</keyword>
<evidence type="ECO:0000256" key="5">
    <source>
        <dbReference type="ARBA" id="ARBA00022777"/>
    </source>
</evidence>
<proteinExistence type="inferred from homology"/>
<comment type="caution">
    <text evidence="14">The sequence shown here is derived from an EMBL/GenBank/DDBJ whole genome shotgun (WGS) entry which is preliminary data.</text>
</comment>
<dbReference type="InterPro" id="IPR000253">
    <property type="entry name" value="FHA_dom"/>
</dbReference>
<keyword evidence="5" id="KW-0418">Kinase</keyword>
<evidence type="ECO:0000256" key="1">
    <source>
        <dbReference type="ARBA" id="ARBA00005575"/>
    </source>
</evidence>
<dbReference type="STRING" id="2282107.A0A286UFR3"/>
<dbReference type="FunCoup" id="A0A286UFR3">
    <property type="interactions" value="471"/>
</dbReference>
<dbReference type="FunFam" id="1.10.510.10:FF:000571">
    <property type="entry name" value="Maternal embryonic leucine zipper kinase"/>
    <property type="match status" value="1"/>
</dbReference>
<feature type="compositionally biased region" description="Basic and acidic residues" evidence="11">
    <location>
        <begin position="487"/>
        <end position="506"/>
    </location>
</feature>
<dbReference type="SUPFAM" id="SSF56112">
    <property type="entry name" value="Protein kinase-like (PK-like)"/>
    <property type="match status" value="1"/>
</dbReference>
<keyword evidence="4 8" id="KW-0547">Nucleotide-binding</keyword>
<evidence type="ECO:0000256" key="7">
    <source>
        <dbReference type="PIRSR" id="PIRSR630616-1"/>
    </source>
</evidence>
<keyword evidence="15" id="KW-1185">Reference proteome</keyword>
<reference evidence="14 15" key="1">
    <citation type="journal article" date="2017" name="Mol. Ecol.">
        <title>Comparative and population genomic landscape of Phellinus noxius: A hypervariable fungus causing root rot in trees.</title>
        <authorList>
            <person name="Chung C.L."/>
            <person name="Lee T.J."/>
            <person name="Akiba M."/>
            <person name="Lee H.H."/>
            <person name="Kuo T.H."/>
            <person name="Liu D."/>
            <person name="Ke H.M."/>
            <person name="Yokoi T."/>
            <person name="Roa M.B."/>
            <person name="Lu M.J."/>
            <person name="Chang Y.Y."/>
            <person name="Ann P.J."/>
            <person name="Tsai J.N."/>
            <person name="Chen C.Y."/>
            <person name="Tzean S.S."/>
            <person name="Ota Y."/>
            <person name="Hattori T."/>
            <person name="Sahashi N."/>
            <person name="Liou R.F."/>
            <person name="Kikuchi T."/>
            <person name="Tsai I.J."/>
        </authorList>
    </citation>
    <scope>NUCLEOTIDE SEQUENCE [LARGE SCALE GENOMIC DNA]</scope>
    <source>
        <strain evidence="14 15">FFPRI411160</strain>
    </source>
</reference>
<feature type="cross-link" description="Glycyl lysine isopeptide (Lys-Gly) (interchain with G-Cter in SUMO2)" evidence="9">
    <location>
        <position position="261"/>
    </location>
</feature>
<dbReference type="PROSITE" id="PS50011">
    <property type="entry name" value="PROTEIN_KINASE_DOM"/>
    <property type="match status" value="1"/>
</dbReference>
<sequence length="594" mass="66597">MDTDAYLPTQQQTQSQPQIVEEVFDESVYGVLRPTRVGMPRILLYKDEKHKPTVSNRHCSFTWFGGKDVAVEDTSSNGTFIEGKKIGKGSTSFLKNGDVISFGTWNQFSSPDEFHYIYRYVADGRPSKGIYASYDIGEQIGRGSFATVFKGICRATGEVVAIKQIHLRVLNELNKDMLDKLDREMDILKQISHPYICQLKESFRDEEKLHLILEHINGSELLEYIIANGGVDEETTRILSYQLCHAVQYIHSMGIAHRDLKPENIMLTSDKPPILKLVDFGLAKAVDHATRFKTTCGTPIYLAPEVLDQSRGSEGYSEIVDSWSVGIVVYAMIMNKIPFPDNTMRPGQNDYKIKEEEWEILREKSSDLCVDFISKLLKIDPNTRMSCAKAILHPWLRVLENSEVAIRAREGPAPLMLKETTSMEANAGSFIGSAAPSSASQLMLGTSRMMRYLNNDSGLSDDMEPSNYAHRSRTSSPEPIILSQGQKLERHPLQIAKRGSDGRLEDFETLTTFSQKNHNLDTEDEGCTSPTKEGRNRTVKANRKKPASQTGKKPSSSRTRNARLDAAAAPVQAQHHRSTRASTRTNSRRTRGAA</sequence>
<gene>
    <name evidence="14" type="ORF">PNOK_0522100</name>
</gene>
<dbReference type="FunFam" id="3.30.200.20:FF:000042">
    <property type="entry name" value="Aurora kinase A"/>
    <property type="match status" value="1"/>
</dbReference>
<evidence type="ECO:0000259" key="12">
    <source>
        <dbReference type="PROSITE" id="PS50006"/>
    </source>
</evidence>
<evidence type="ECO:0000313" key="15">
    <source>
        <dbReference type="Proteomes" id="UP000217199"/>
    </source>
</evidence>
<dbReference type="SMART" id="SM00220">
    <property type="entry name" value="S_TKc"/>
    <property type="match status" value="1"/>
</dbReference>
<name>A0A286UFR3_9AGAM</name>
<dbReference type="Gene3D" id="2.60.200.20">
    <property type="match status" value="1"/>
</dbReference>
<dbReference type="InterPro" id="IPR000719">
    <property type="entry name" value="Prot_kinase_dom"/>
</dbReference>
<evidence type="ECO:0000256" key="4">
    <source>
        <dbReference type="ARBA" id="ARBA00022741"/>
    </source>
</evidence>
<protein>
    <submittedName>
        <fullName evidence="14">Pkinase-domain-containing</fullName>
    </submittedName>
</protein>
<evidence type="ECO:0000259" key="13">
    <source>
        <dbReference type="PROSITE" id="PS50011"/>
    </source>
</evidence>
<dbReference type="InterPro" id="IPR017441">
    <property type="entry name" value="Protein_kinase_ATP_BS"/>
</dbReference>
<dbReference type="InParanoid" id="A0A286UFR3"/>
<dbReference type="Pfam" id="PF00069">
    <property type="entry name" value="Pkinase"/>
    <property type="match status" value="1"/>
</dbReference>
<accession>A0A286UFR3</accession>
<dbReference type="PROSITE" id="PS00107">
    <property type="entry name" value="PROTEIN_KINASE_ATP"/>
    <property type="match status" value="1"/>
</dbReference>
<feature type="region of interest" description="Disordered" evidence="11">
    <location>
        <begin position="455"/>
        <end position="594"/>
    </location>
</feature>
<evidence type="ECO:0000256" key="11">
    <source>
        <dbReference type="SAM" id="MobiDB-lite"/>
    </source>
</evidence>
<comment type="similarity">
    <text evidence="1">Belongs to the protein kinase superfamily. CAMK Ser/Thr protein kinase family. CHEK2 subfamily.</text>
</comment>
<feature type="binding site" evidence="8">
    <location>
        <position position="279"/>
    </location>
    <ligand>
        <name>ATP</name>
        <dbReference type="ChEBI" id="CHEBI:30616"/>
    </ligand>
</feature>
<dbReference type="AlphaFoldDB" id="A0A286UFR3"/>
<dbReference type="EMBL" id="NBII01000005">
    <property type="protein sequence ID" value="PAV18379.1"/>
    <property type="molecule type" value="Genomic_DNA"/>
</dbReference>
<feature type="compositionally biased region" description="Basic residues" evidence="11">
    <location>
        <begin position="537"/>
        <end position="546"/>
    </location>
</feature>
<dbReference type="PROSITE" id="PS00108">
    <property type="entry name" value="PROTEIN_KINASE_ST"/>
    <property type="match status" value="1"/>
</dbReference>
<dbReference type="InterPro" id="IPR011009">
    <property type="entry name" value="Kinase-like_dom_sf"/>
</dbReference>
<feature type="domain" description="FHA" evidence="12">
    <location>
        <begin position="52"/>
        <end position="86"/>
    </location>
</feature>
<evidence type="ECO:0000256" key="6">
    <source>
        <dbReference type="ARBA" id="ARBA00022840"/>
    </source>
</evidence>
<evidence type="ECO:0000256" key="2">
    <source>
        <dbReference type="ARBA" id="ARBA00022527"/>
    </source>
</evidence>
<keyword evidence="6 8" id="KW-0067">ATP-binding</keyword>
<dbReference type="GO" id="GO:0004674">
    <property type="term" value="F:protein serine/threonine kinase activity"/>
    <property type="evidence" value="ECO:0007669"/>
    <property type="project" value="UniProtKB-KW"/>
</dbReference>
<evidence type="ECO:0000313" key="14">
    <source>
        <dbReference type="EMBL" id="PAV18379.1"/>
    </source>
</evidence>
<keyword evidence="3" id="KW-0808">Transferase</keyword>
<organism evidence="14 15">
    <name type="scientific">Pyrrhoderma noxium</name>
    <dbReference type="NCBI Taxonomy" id="2282107"/>
    <lineage>
        <taxon>Eukaryota</taxon>
        <taxon>Fungi</taxon>
        <taxon>Dikarya</taxon>
        <taxon>Basidiomycota</taxon>
        <taxon>Agaricomycotina</taxon>
        <taxon>Agaricomycetes</taxon>
        <taxon>Hymenochaetales</taxon>
        <taxon>Hymenochaetaceae</taxon>
        <taxon>Pyrrhoderma</taxon>
    </lineage>
</organism>
<dbReference type="Proteomes" id="UP000217199">
    <property type="component" value="Unassembled WGS sequence"/>
</dbReference>
<dbReference type="OrthoDB" id="10252171at2759"/>
<feature type="compositionally biased region" description="Polar residues" evidence="11">
    <location>
        <begin position="547"/>
        <end position="559"/>
    </location>
</feature>
<dbReference type="PANTHER" id="PTHR24350">
    <property type="entry name" value="SERINE/THREONINE-PROTEIN KINASE IAL-RELATED"/>
    <property type="match status" value="1"/>
</dbReference>
<dbReference type="InterPro" id="IPR008271">
    <property type="entry name" value="Ser/Thr_kinase_AS"/>
</dbReference>
<dbReference type="SUPFAM" id="SSF49879">
    <property type="entry name" value="SMAD/FHA domain"/>
    <property type="match status" value="1"/>
</dbReference>
<feature type="binding site" evidence="8">
    <location>
        <begin position="263"/>
        <end position="264"/>
    </location>
    <ligand>
        <name>ATP</name>
        <dbReference type="ChEBI" id="CHEBI:30616"/>
    </ligand>
</feature>
<feature type="binding site" evidence="8 10">
    <location>
        <position position="163"/>
    </location>
    <ligand>
        <name>ATP</name>
        <dbReference type="ChEBI" id="CHEBI:30616"/>
    </ligand>
</feature>
<dbReference type="PROSITE" id="PS50006">
    <property type="entry name" value="FHA_DOMAIN"/>
    <property type="match status" value="1"/>
</dbReference>
<dbReference type="SMART" id="SM00240">
    <property type="entry name" value="FHA"/>
    <property type="match status" value="1"/>
</dbReference>
<dbReference type="InterPro" id="IPR030616">
    <property type="entry name" value="Aur-like"/>
</dbReference>
<evidence type="ECO:0000256" key="10">
    <source>
        <dbReference type="PROSITE-ProRule" id="PRU10141"/>
    </source>
</evidence>
<evidence type="ECO:0000256" key="8">
    <source>
        <dbReference type="PIRSR" id="PIRSR630616-2"/>
    </source>
</evidence>
<dbReference type="GO" id="GO:0005524">
    <property type="term" value="F:ATP binding"/>
    <property type="evidence" value="ECO:0007669"/>
    <property type="project" value="UniProtKB-UniRule"/>
</dbReference>
<evidence type="ECO:0000256" key="9">
    <source>
        <dbReference type="PIRSR" id="PIRSR630616-3"/>
    </source>
</evidence>
<feature type="domain" description="Protein kinase" evidence="13">
    <location>
        <begin position="134"/>
        <end position="396"/>
    </location>
</feature>